<gene>
    <name evidence="5" type="ORF">dnl_34750</name>
</gene>
<dbReference type="GO" id="GO:0009307">
    <property type="term" value="P:DNA restriction-modification system"/>
    <property type="evidence" value="ECO:0007669"/>
    <property type="project" value="UniProtKB-KW"/>
</dbReference>
<reference evidence="5" key="1">
    <citation type="journal article" date="2021" name="Microb. Physiol.">
        <title>Proteogenomic Insights into the Physiology of Marine, Sulfate-Reducing, Filamentous Desulfonema limicola and Desulfonema magnum.</title>
        <authorList>
            <person name="Schnaars V."/>
            <person name="Wohlbrand L."/>
            <person name="Scheve S."/>
            <person name="Hinrichs C."/>
            <person name="Reinhardt R."/>
            <person name="Rabus R."/>
        </authorList>
    </citation>
    <scope>NUCLEOTIDE SEQUENCE</scope>
    <source>
        <strain evidence="5">5ac10</strain>
    </source>
</reference>
<dbReference type="InterPro" id="IPR000055">
    <property type="entry name" value="Restrct_endonuc_typeI_TRD"/>
</dbReference>
<dbReference type="GO" id="GO:0003677">
    <property type="term" value="F:DNA binding"/>
    <property type="evidence" value="ECO:0007669"/>
    <property type="project" value="UniProtKB-KW"/>
</dbReference>
<evidence type="ECO:0000259" key="4">
    <source>
        <dbReference type="Pfam" id="PF01420"/>
    </source>
</evidence>
<name>A0A975B9C2_9BACT</name>
<dbReference type="AlphaFoldDB" id="A0A975B9C2"/>
<keyword evidence="5" id="KW-0255">Endonuclease</keyword>
<feature type="domain" description="Type I restriction modification DNA specificity" evidence="4">
    <location>
        <begin position="28"/>
        <end position="143"/>
    </location>
</feature>
<keyword evidence="5" id="KW-0378">Hydrolase</keyword>
<dbReference type="GO" id="GO:0004519">
    <property type="term" value="F:endonuclease activity"/>
    <property type="evidence" value="ECO:0007669"/>
    <property type="project" value="UniProtKB-KW"/>
</dbReference>
<dbReference type="PANTHER" id="PTHR30408">
    <property type="entry name" value="TYPE-1 RESTRICTION ENZYME ECOKI SPECIFICITY PROTEIN"/>
    <property type="match status" value="1"/>
</dbReference>
<dbReference type="Pfam" id="PF01420">
    <property type="entry name" value="Methylase_S"/>
    <property type="match status" value="2"/>
</dbReference>
<dbReference type="KEGG" id="dli:dnl_34750"/>
<evidence type="ECO:0000313" key="5">
    <source>
        <dbReference type="EMBL" id="QTA81144.1"/>
    </source>
</evidence>
<dbReference type="REBASE" id="468788">
    <property type="entry name" value="S.Dli5ac10ORF34770P"/>
</dbReference>
<evidence type="ECO:0000313" key="6">
    <source>
        <dbReference type="Proteomes" id="UP000663720"/>
    </source>
</evidence>
<dbReference type="Gene3D" id="3.90.220.20">
    <property type="entry name" value="DNA methylase specificity domains"/>
    <property type="match status" value="2"/>
</dbReference>
<dbReference type="InterPro" id="IPR052021">
    <property type="entry name" value="Type-I_RS_S_subunit"/>
</dbReference>
<dbReference type="Proteomes" id="UP000663720">
    <property type="component" value="Chromosome"/>
</dbReference>
<dbReference type="SUPFAM" id="SSF116734">
    <property type="entry name" value="DNA methylase specificity domain"/>
    <property type="match status" value="2"/>
</dbReference>
<evidence type="ECO:0000256" key="2">
    <source>
        <dbReference type="ARBA" id="ARBA00022747"/>
    </source>
</evidence>
<dbReference type="EMBL" id="CP061799">
    <property type="protein sequence ID" value="QTA81144.1"/>
    <property type="molecule type" value="Genomic_DNA"/>
</dbReference>
<organism evidence="5 6">
    <name type="scientific">Desulfonema limicola</name>
    <dbReference type="NCBI Taxonomy" id="45656"/>
    <lineage>
        <taxon>Bacteria</taxon>
        <taxon>Pseudomonadati</taxon>
        <taxon>Thermodesulfobacteriota</taxon>
        <taxon>Desulfobacteria</taxon>
        <taxon>Desulfobacterales</taxon>
        <taxon>Desulfococcaceae</taxon>
        <taxon>Desulfonema</taxon>
    </lineage>
</organism>
<sequence>MESFVGGVFSYVSEEKADSLNRSVAYPGDVIITHRGTLGQVSLVPNGKYPRYVTSQSQLRFTPDSKKIDAKFLLYFFKSRNGQYELLMNSSQVGVPAIATPTKSIKSISITLPPLPEQKAIAAVLSACDDKIELLREQNQTLEAIAQTIFKEWFVNFNFPDKNGKPYRDNGGEMVDSELGEIPKGWRVGKLGDITSISSGKRPKNSQPNQTTTHQIPLIGATKIMGYVEDYLYEENILIIGRVGTHGQIQRFYTKIWPSDNTLVIKANDFDYVYFILKSIDYEIMNRGAVQALITQTDLKNYLVIIPDNKTMNKFNAITISLFKKIKNNTLQTQTLAQIRDTLLPKLMSGELRVAPYGGGADL</sequence>
<evidence type="ECO:0000256" key="1">
    <source>
        <dbReference type="ARBA" id="ARBA00010923"/>
    </source>
</evidence>
<feature type="domain" description="Type I restriction modification DNA specificity" evidence="4">
    <location>
        <begin position="183"/>
        <end position="339"/>
    </location>
</feature>
<keyword evidence="3" id="KW-0238">DNA-binding</keyword>
<dbReference type="PANTHER" id="PTHR30408:SF13">
    <property type="entry name" value="TYPE I RESTRICTION ENZYME HINDI SPECIFICITY SUBUNIT"/>
    <property type="match status" value="1"/>
</dbReference>
<protein>
    <submittedName>
        <fullName evidence="5">Restriction endonuclease type I, HsdS-like</fullName>
    </submittedName>
</protein>
<proteinExistence type="inferred from homology"/>
<keyword evidence="5" id="KW-0540">Nuclease</keyword>
<keyword evidence="2" id="KW-0680">Restriction system</keyword>
<keyword evidence="6" id="KW-1185">Reference proteome</keyword>
<evidence type="ECO:0000256" key="3">
    <source>
        <dbReference type="ARBA" id="ARBA00023125"/>
    </source>
</evidence>
<comment type="similarity">
    <text evidence="1">Belongs to the type-I restriction system S methylase family.</text>
</comment>
<accession>A0A975B9C2</accession>
<dbReference type="InterPro" id="IPR044946">
    <property type="entry name" value="Restrct_endonuc_typeI_TRD_sf"/>
</dbReference>